<comment type="catalytic activity">
    <reaction evidence="1">
        <text>ATP + protein L-histidine = ADP + protein N-phospho-L-histidine.</text>
        <dbReference type="EC" id="2.7.13.3"/>
    </reaction>
</comment>
<dbReference type="Pfam" id="PF00672">
    <property type="entry name" value="HAMP"/>
    <property type="match status" value="1"/>
</dbReference>
<dbReference type="InterPro" id="IPR003661">
    <property type="entry name" value="HisK_dim/P_dom"/>
</dbReference>
<keyword evidence="6" id="KW-0812">Transmembrane</keyword>
<protein>
    <recommendedName>
        <fullName evidence="3">histidine kinase</fullName>
        <ecNumber evidence="3">2.7.13.3</ecNumber>
    </recommendedName>
</protein>
<dbReference type="PRINTS" id="PR00344">
    <property type="entry name" value="BCTRLSENSOR"/>
</dbReference>
<dbReference type="CDD" id="cd16922">
    <property type="entry name" value="HATPase_EvgS-ArcB-TorS-like"/>
    <property type="match status" value="1"/>
</dbReference>
<dbReference type="Proteomes" id="UP000187266">
    <property type="component" value="Chromosome"/>
</dbReference>
<evidence type="ECO:0000256" key="1">
    <source>
        <dbReference type="ARBA" id="ARBA00000085"/>
    </source>
</evidence>
<evidence type="ECO:0000256" key="5">
    <source>
        <dbReference type="ARBA" id="ARBA00022679"/>
    </source>
</evidence>
<dbReference type="EMBL" id="CP019124">
    <property type="protein sequence ID" value="APX89057.1"/>
    <property type="molecule type" value="Genomic_DNA"/>
</dbReference>
<dbReference type="InterPro" id="IPR003594">
    <property type="entry name" value="HATPase_dom"/>
</dbReference>
<evidence type="ECO:0000256" key="8">
    <source>
        <dbReference type="ARBA" id="ARBA00022777"/>
    </source>
</evidence>
<evidence type="ECO:0000256" key="2">
    <source>
        <dbReference type="ARBA" id="ARBA00004370"/>
    </source>
</evidence>
<keyword evidence="10" id="KW-1133">Transmembrane helix</keyword>
<dbReference type="InterPro" id="IPR003660">
    <property type="entry name" value="HAMP_dom"/>
</dbReference>
<keyword evidence="11" id="KW-0902">Two-component regulatory system</keyword>
<dbReference type="SUPFAM" id="SSF55874">
    <property type="entry name" value="ATPase domain of HSP90 chaperone/DNA topoisomerase II/histidine kinase"/>
    <property type="match status" value="1"/>
</dbReference>
<evidence type="ECO:0000256" key="7">
    <source>
        <dbReference type="ARBA" id="ARBA00022741"/>
    </source>
</evidence>
<keyword evidence="14" id="KW-1185">Reference proteome</keyword>
<dbReference type="SMART" id="SM00448">
    <property type="entry name" value="REC"/>
    <property type="match status" value="1"/>
</dbReference>
<dbReference type="FunFam" id="3.30.565.10:FF:000010">
    <property type="entry name" value="Sensor histidine kinase RcsC"/>
    <property type="match status" value="1"/>
</dbReference>
<dbReference type="PROSITE" id="PS50110">
    <property type="entry name" value="RESPONSE_REGULATORY"/>
    <property type="match status" value="1"/>
</dbReference>
<dbReference type="EC" id="2.7.13.3" evidence="3"/>
<dbReference type="SUPFAM" id="SSF158472">
    <property type="entry name" value="HAMP domain-like"/>
    <property type="match status" value="1"/>
</dbReference>
<name>A0A1U7DGD7_9RHOB</name>
<reference evidence="13 14" key="1">
    <citation type="submission" date="2017-01" db="EMBL/GenBank/DDBJ databases">
        <title>Genomic analysis of Xuhuaishuia manganoxidans DY6-4.</title>
        <authorList>
            <person name="Wang X."/>
        </authorList>
    </citation>
    <scope>NUCLEOTIDE SEQUENCE [LARGE SCALE GENOMIC DNA]</scope>
    <source>
        <strain evidence="13 14">DY6-4</strain>
    </source>
</reference>
<keyword evidence="4" id="KW-0597">Phosphoprotein</keyword>
<dbReference type="SMART" id="SM00387">
    <property type="entry name" value="HATPase_c"/>
    <property type="match status" value="1"/>
</dbReference>
<dbReference type="CDD" id="cd06225">
    <property type="entry name" value="HAMP"/>
    <property type="match status" value="1"/>
</dbReference>
<evidence type="ECO:0000313" key="14">
    <source>
        <dbReference type="Proteomes" id="UP000187266"/>
    </source>
</evidence>
<dbReference type="InterPro" id="IPR004358">
    <property type="entry name" value="Sig_transdc_His_kin-like_C"/>
</dbReference>
<dbReference type="AlphaFoldDB" id="A0A1U7DGD7"/>
<accession>A0A2M9DF74</accession>
<dbReference type="SUPFAM" id="SSF47384">
    <property type="entry name" value="Homodimeric domain of signal transducing histidine kinase"/>
    <property type="match status" value="1"/>
</dbReference>
<dbReference type="RefSeq" id="WP_083707683.1">
    <property type="nucleotide sequence ID" value="NZ_CP019124.1"/>
</dbReference>
<dbReference type="CDD" id="cd00082">
    <property type="entry name" value="HisKA"/>
    <property type="match status" value="1"/>
</dbReference>
<dbReference type="InterPro" id="IPR011006">
    <property type="entry name" value="CheY-like_superfamily"/>
</dbReference>
<dbReference type="GO" id="GO:0005524">
    <property type="term" value="F:ATP binding"/>
    <property type="evidence" value="ECO:0007669"/>
    <property type="project" value="UniProtKB-KW"/>
</dbReference>
<dbReference type="InterPro" id="IPR001789">
    <property type="entry name" value="Sig_transdc_resp-reg_receiver"/>
</dbReference>
<evidence type="ECO:0000256" key="4">
    <source>
        <dbReference type="ARBA" id="ARBA00022553"/>
    </source>
</evidence>
<dbReference type="FunFam" id="1.10.287.130:FF:000004">
    <property type="entry name" value="Ethylene receptor 1"/>
    <property type="match status" value="1"/>
</dbReference>
<evidence type="ECO:0000256" key="11">
    <source>
        <dbReference type="ARBA" id="ARBA00023012"/>
    </source>
</evidence>
<evidence type="ECO:0000313" key="13">
    <source>
        <dbReference type="EMBL" id="APX89057.1"/>
    </source>
</evidence>
<dbReference type="Gene3D" id="3.30.565.10">
    <property type="entry name" value="Histidine kinase-like ATPase, C-terminal domain"/>
    <property type="match status" value="1"/>
</dbReference>
<dbReference type="OrthoDB" id="9801651at2"/>
<evidence type="ECO:0000256" key="3">
    <source>
        <dbReference type="ARBA" id="ARBA00012438"/>
    </source>
</evidence>
<dbReference type="Gene3D" id="6.10.340.10">
    <property type="match status" value="1"/>
</dbReference>
<dbReference type="Pfam" id="PF02518">
    <property type="entry name" value="HATPase_c"/>
    <property type="match status" value="1"/>
</dbReference>
<evidence type="ECO:0000256" key="9">
    <source>
        <dbReference type="ARBA" id="ARBA00022840"/>
    </source>
</evidence>
<dbReference type="PROSITE" id="PS50885">
    <property type="entry name" value="HAMP"/>
    <property type="match status" value="1"/>
</dbReference>
<dbReference type="InterPro" id="IPR005467">
    <property type="entry name" value="His_kinase_dom"/>
</dbReference>
<dbReference type="GO" id="GO:0016020">
    <property type="term" value="C:membrane"/>
    <property type="evidence" value="ECO:0007669"/>
    <property type="project" value="UniProtKB-SubCell"/>
</dbReference>
<evidence type="ECO:0000256" key="12">
    <source>
        <dbReference type="ARBA" id="ARBA00023136"/>
    </source>
</evidence>
<dbReference type="InterPro" id="IPR036097">
    <property type="entry name" value="HisK_dim/P_sf"/>
</dbReference>
<dbReference type="PROSITE" id="PS50109">
    <property type="entry name" value="HIS_KIN"/>
    <property type="match status" value="1"/>
</dbReference>
<evidence type="ECO:0000256" key="10">
    <source>
        <dbReference type="ARBA" id="ARBA00022989"/>
    </source>
</evidence>
<dbReference type="GO" id="GO:0000155">
    <property type="term" value="F:phosphorelay sensor kinase activity"/>
    <property type="evidence" value="ECO:0007669"/>
    <property type="project" value="InterPro"/>
</dbReference>
<dbReference type="SUPFAM" id="SSF52172">
    <property type="entry name" value="CheY-like"/>
    <property type="match status" value="1"/>
</dbReference>
<evidence type="ECO:0000256" key="6">
    <source>
        <dbReference type="ARBA" id="ARBA00022692"/>
    </source>
</evidence>
<proteinExistence type="predicted"/>
<dbReference type="PANTHER" id="PTHR45339">
    <property type="entry name" value="HYBRID SIGNAL TRANSDUCTION HISTIDINE KINASE J"/>
    <property type="match status" value="1"/>
</dbReference>
<dbReference type="InterPro" id="IPR036890">
    <property type="entry name" value="HATPase_C_sf"/>
</dbReference>
<keyword evidence="7" id="KW-0547">Nucleotide-binding</keyword>
<dbReference type="STRING" id="1267768.BV394_04390"/>
<dbReference type="Gene3D" id="3.40.50.2300">
    <property type="match status" value="1"/>
</dbReference>
<keyword evidence="12" id="KW-0472">Membrane</keyword>
<organism evidence="13 14">
    <name type="scientific">Brevirhabdus pacifica</name>
    <dbReference type="NCBI Taxonomy" id="1267768"/>
    <lineage>
        <taxon>Bacteria</taxon>
        <taxon>Pseudomonadati</taxon>
        <taxon>Pseudomonadota</taxon>
        <taxon>Alphaproteobacteria</taxon>
        <taxon>Rhodobacterales</taxon>
        <taxon>Paracoccaceae</taxon>
        <taxon>Brevirhabdus</taxon>
    </lineage>
</organism>
<dbReference type="Pfam" id="PF00512">
    <property type="entry name" value="HisKA"/>
    <property type="match status" value="1"/>
</dbReference>
<keyword evidence="8" id="KW-0418">Kinase</keyword>
<sequence>MTGWSIRKRYWSAMLVFVVLIVGMFQLVMVPRITNVLMEVERREVDRQLTVLIDGISPFILSNQNAAIHETLNSVGEGFPDWHNIILTRKDGLQVYPLFRVNRDTGENYIHMSQAIRVHGEPWGTMDVSVDLGEPIAALQRELRRLGLGAILFFLALATGIGVLIDRLVTRRLSQLATAADELGSGDYQVKLPNPSSDEVGRLTESFSVMRSQVLENVSSLEQARAEAERALAAKSRFLATMSHELRTPLNGIIPVAEMLADSKLDPVQHRKVETIHRSSKALLSIVDDILDLARLEEGHLEVRATPFSPAALIEEVGDLLTAAAAQKGLSLSVRVEPGAEGEFLGDKDRIRQVLVNLAGNAVKFTNAGHVTIRCRPDRPGEGATGLTFEVVDTGIGINEADAARIFERFEQAESGPTRRFGGSGLGLPISKALVTALGGRIGLESGRLRGSTFWFTLPLPRAEAQAAQSDPVAPPAPPASAEPDTAVPSGRALQVLIADDNAINRDVAIAMVEKLGHQVRAVTDGKEAVEAAARAHFDLVFMDVHMPVMDGLEATRGIRALSPEKAGMFIVALTASVMEEDVARCRAAGMDDVLSKPLTFASIRGAIAASGLPAARPEWAD</sequence>
<keyword evidence="5" id="KW-0808">Transferase</keyword>
<dbReference type="SMART" id="SM00304">
    <property type="entry name" value="HAMP"/>
    <property type="match status" value="1"/>
</dbReference>
<dbReference type="SMART" id="SM00388">
    <property type="entry name" value="HisKA"/>
    <property type="match status" value="1"/>
</dbReference>
<comment type="subcellular location">
    <subcellularLocation>
        <location evidence="2">Membrane</location>
    </subcellularLocation>
</comment>
<accession>A0A1U7DGD7</accession>
<keyword evidence="9" id="KW-0067">ATP-binding</keyword>
<gene>
    <name evidence="13" type="ORF">BV394_04390</name>
</gene>
<dbReference type="Pfam" id="PF00072">
    <property type="entry name" value="Response_reg"/>
    <property type="match status" value="1"/>
</dbReference>
<dbReference type="CDD" id="cd17546">
    <property type="entry name" value="REC_hyHK_CKI1_RcsC-like"/>
    <property type="match status" value="1"/>
</dbReference>
<dbReference type="PANTHER" id="PTHR45339:SF1">
    <property type="entry name" value="HYBRID SIGNAL TRANSDUCTION HISTIDINE KINASE J"/>
    <property type="match status" value="1"/>
</dbReference>
<dbReference type="Gene3D" id="1.10.287.130">
    <property type="match status" value="1"/>
</dbReference>